<keyword evidence="3" id="KW-1185">Reference proteome</keyword>
<evidence type="ECO:0000313" key="3">
    <source>
        <dbReference type="Proteomes" id="UP001583172"/>
    </source>
</evidence>
<comment type="caution">
    <text evidence="2">The sequence shown here is derived from an EMBL/GenBank/DDBJ whole genome shotgun (WGS) entry which is preliminary data.</text>
</comment>
<sequence length="177" mass="18823">MHLINLAVLAAGLASVNAAAIHPLSDPDLVVLKTIDLGDATLYEVGRANSTTSTPVRSSSEEGSKLQARCGSNQVVCTSHDYSTYLACDGLIRSINQTPHNELDPAAIGLYRVDEYGTICYTAWPQRIPGLRYGHLVSAAWKVNSVCNGGARVSGYAHDVNLNGVCTRQCVNSSGNF</sequence>
<evidence type="ECO:0000313" key="2">
    <source>
        <dbReference type="EMBL" id="KAL1841098.1"/>
    </source>
</evidence>
<organism evidence="2 3">
    <name type="scientific">Humicola insolens</name>
    <name type="common">Soft-rot fungus</name>
    <dbReference type="NCBI Taxonomy" id="85995"/>
    <lineage>
        <taxon>Eukaryota</taxon>
        <taxon>Fungi</taxon>
        <taxon>Dikarya</taxon>
        <taxon>Ascomycota</taxon>
        <taxon>Pezizomycotina</taxon>
        <taxon>Sordariomycetes</taxon>
        <taxon>Sordariomycetidae</taxon>
        <taxon>Sordariales</taxon>
        <taxon>Chaetomiaceae</taxon>
        <taxon>Mycothermus</taxon>
    </lineage>
</organism>
<feature type="chain" id="PRO_5045791576" evidence="1">
    <location>
        <begin position="19"/>
        <end position="177"/>
    </location>
</feature>
<name>A0ABR3VID2_HUMIN</name>
<proteinExistence type="predicted"/>
<dbReference type="Proteomes" id="UP001583172">
    <property type="component" value="Unassembled WGS sequence"/>
</dbReference>
<protein>
    <submittedName>
        <fullName evidence="2">Uncharacterized protein</fullName>
    </submittedName>
</protein>
<reference evidence="2 3" key="1">
    <citation type="journal article" date="2024" name="Commun. Biol.">
        <title>Comparative genomic analysis of thermophilic fungi reveals convergent evolutionary adaptations and gene losses.</title>
        <authorList>
            <person name="Steindorff A.S."/>
            <person name="Aguilar-Pontes M.V."/>
            <person name="Robinson A.J."/>
            <person name="Andreopoulos B."/>
            <person name="LaButti K."/>
            <person name="Kuo A."/>
            <person name="Mondo S."/>
            <person name="Riley R."/>
            <person name="Otillar R."/>
            <person name="Haridas S."/>
            <person name="Lipzen A."/>
            <person name="Grimwood J."/>
            <person name="Schmutz J."/>
            <person name="Clum A."/>
            <person name="Reid I.D."/>
            <person name="Moisan M.C."/>
            <person name="Butler G."/>
            <person name="Nguyen T.T.M."/>
            <person name="Dewar K."/>
            <person name="Conant G."/>
            <person name="Drula E."/>
            <person name="Henrissat B."/>
            <person name="Hansel C."/>
            <person name="Singer S."/>
            <person name="Hutchinson M.I."/>
            <person name="de Vries R.P."/>
            <person name="Natvig D.O."/>
            <person name="Powell A.J."/>
            <person name="Tsang A."/>
            <person name="Grigoriev I.V."/>
        </authorList>
    </citation>
    <scope>NUCLEOTIDE SEQUENCE [LARGE SCALE GENOMIC DNA]</scope>
    <source>
        <strain evidence="2 3">CBS 620.91</strain>
    </source>
</reference>
<accession>A0ABR3VID2</accession>
<keyword evidence="1" id="KW-0732">Signal</keyword>
<dbReference type="EMBL" id="JAZGSY010000087">
    <property type="protein sequence ID" value="KAL1841098.1"/>
    <property type="molecule type" value="Genomic_DNA"/>
</dbReference>
<feature type="signal peptide" evidence="1">
    <location>
        <begin position="1"/>
        <end position="18"/>
    </location>
</feature>
<gene>
    <name evidence="2" type="ORF">VTJ49DRAFT_7429</name>
</gene>
<evidence type="ECO:0000256" key="1">
    <source>
        <dbReference type="SAM" id="SignalP"/>
    </source>
</evidence>